<dbReference type="HOGENOM" id="CLU_2733056_0_0_3"/>
<reference evidence="1 2" key="1">
    <citation type="submission" date="2008-07" db="EMBL/GenBank/DDBJ databases">
        <authorList>
            <person name="Tandeau de Marsac N."/>
            <person name="Ferriera S."/>
            <person name="Johnson J."/>
            <person name="Kravitz S."/>
            <person name="Beeson K."/>
            <person name="Sutton G."/>
            <person name="Rogers Y.-H."/>
            <person name="Friedman R."/>
            <person name="Frazier M."/>
            <person name="Venter J.C."/>
        </authorList>
    </citation>
    <scope>NUCLEOTIDE SEQUENCE [LARGE SCALE GENOMIC DNA]</scope>
    <source>
        <strain evidence="1 2">PCC 7420</strain>
    </source>
</reference>
<protein>
    <recommendedName>
        <fullName evidence="3">Transposase</fullName>
    </recommendedName>
</protein>
<accession>B4VKZ0</accession>
<sequence>MRVSIDTKAKVKIGNLSRGGKARTLKPKKADDHDTQWQGILIPFGILNTHSEQLSIYMGHSVKLVTLSSIV</sequence>
<gene>
    <name evidence="1" type="ORF">MC7420_327</name>
</gene>
<keyword evidence="2" id="KW-1185">Reference proteome</keyword>
<dbReference type="EMBL" id="DS989844">
    <property type="protein sequence ID" value="EDX77190.1"/>
    <property type="molecule type" value="Genomic_DNA"/>
</dbReference>
<dbReference type="AlphaFoldDB" id="B4VKZ0"/>
<name>B4VKZ0_9CYAN</name>
<dbReference type="Proteomes" id="UP000003835">
    <property type="component" value="Unassembled WGS sequence"/>
</dbReference>
<dbReference type="InterPro" id="IPR011518">
    <property type="entry name" value="Transposase_36"/>
</dbReference>
<evidence type="ECO:0000313" key="1">
    <source>
        <dbReference type="EMBL" id="EDX77190.1"/>
    </source>
</evidence>
<organism evidence="1 2">
    <name type="scientific">Coleofasciculus chthonoplastes PCC 7420</name>
    <dbReference type="NCBI Taxonomy" id="118168"/>
    <lineage>
        <taxon>Bacteria</taxon>
        <taxon>Bacillati</taxon>
        <taxon>Cyanobacteriota</taxon>
        <taxon>Cyanophyceae</taxon>
        <taxon>Coleofasciculales</taxon>
        <taxon>Coleofasciculaceae</taxon>
        <taxon>Coleofasciculus</taxon>
    </lineage>
</organism>
<dbReference type="Pfam" id="PF07592">
    <property type="entry name" value="DDE_Tnp_ISAZ013"/>
    <property type="match status" value="1"/>
</dbReference>
<evidence type="ECO:0008006" key="3">
    <source>
        <dbReference type="Google" id="ProtNLM"/>
    </source>
</evidence>
<evidence type="ECO:0000313" key="2">
    <source>
        <dbReference type="Proteomes" id="UP000003835"/>
    </source>
</evidence>
<proteinExistence type="predicted"/>
<dbReference type="STRING" id="118168.MC7420_327"/>